<evidence type="ECO:0000256" key="1">
    <source>
        <dbReference type="ARBA" id="ARBA00022801"/>
    </source>
</evidence>
<dbReference type="AlphaFoldDB" id="A0A364KWY0"/>
<dbReference type="SUPFAM" id="SSF53474">
    <property type="entry name" value="alpha/beta-Hydrolases"/>
    <property type="match status" value="1"/>
</dbReference>
<dbReference type="OrthoDB" id="284184at2759"/>
<dbReference type="Gene3D" id="3.40.50.1820">
    <property type="entry name" value="alpha/beta hydrolase"/>
    <property type="match status" value="1"/>
</dbReference>
<dbReference type="STRING" id="1196081.A0A364KWY0"/>
<evidence type="ECO:0000313" key="5">
    <source>
        <dbReference type="Proteomes" id="UP000249363"/>
    </source>
</evidence>
<sequence length="333" mass="37119">MALQLYPDISKSTTTSDGTTYAYIRIPAATPANPTFLLLHGFPSSSFEWRHMVPRLREKGYGIVAPDLLGYGDTNKPVEVEAYSHKRMSDQIIEILEVEGLKKVIGVGHDWGSAFLSTIALAHPSYFSGIAFLAVGYVPPAPFQIDFINSLSEQYFGHECYGYMKFFNEDGAAAIVDANAPSLTSLLYSTTPEGWRIHMGPAGAAKEWLSTGKVAPPPSWMTQEENETHIRIFKKGGYTGPLNWYKSYIRGIDEPFYSKFRTDESKNLDIPALLVTAEYDYVCHAAFQKPGFEKHLKNGRVEQFACSHWIPSEKPDETVALLDEWIGSIGITV</sequence>
<evidence type="ECO:0000259" key="3">
    <source>
        <dbReference type="Pfam" id="PF00561"/>
    </source>
</evidence>
<comment type="caution">
    <text evidence="4">The sequence shown here is derived from an EMBL/GenBank/DDBJ whole genome shotgun (WGS) entry which is preliminary data.</text>
</comment>
<reference evidence="4 5" key="1">
    <citation type="journal article" date="2017" name="Biotechnol. Biofuels">
        <title>Differential beta-glucosidase expression as a function of carbon source availability in Talaromyces amestolkiae: a genomic and proteomic approach.</title>
        <authorList>
            <person name="de Eugenio L.I."/>
            <person name="Mendez-Liter J.A."/>
            <person name="Nieto-Dominguez M."/>
            <person name="Alonso L."/>
            <person name="Gil-Munoz J."/>
            <person name="Barriuso J."/>
            <person name="Prieto A."/>
            <person name="Martinez M.J."/>
        </authorList>
    </citation>
    <scope>NUCLEOTIDE SEQUENCE [LARGE SCALE GENOMIC DNA]</scope>
    <source>
        <strain evidence="4 5">CIB</strain>
    </source>
</reference>
<gene>
    <name evidence="4" type="ORF">BHQ10_004084</name>
</gene>
<dbReference type="GO" id="GO:0016787">
    <property type="term" value="F:hydrolase activity"/>
    <property type="evidence" value="ECO:0007669"/>
    <property type="project" value="UniProtKB-KW"/>
</dbReference>
<dbReference type="RefSeq" id="XP_040732588.1">
    <property type="nucleotide sequence ID" value="XM_040876412.1"/>
</dbReference>
<dbReference type="InterPro" id="IPR000073">
    <property type="entry name" value="AB_hydrolase_1"/>
</dbReference>
<dbReference type="EMBL" id="MIKG01000006">
    <property type="protein sequence ID" value="RAO68072.1"/>
    <property type="molecule type" value="Genomic_DNA"/>
</dbReference>
<comment type="similarity">
    <text evidence="2">Belongs to the AB hydrolase superfamily. Epoxide hydrolase family.</text>
</comment>
<dbReference type="PANTHER" id="PTHR43329">
    <property type="entry name" value="EPOXIDE HYDROLASE"/>
    <property type="match status" value="1"/>
</dbReference>
<feature type="domain" description="AB hydrolase-1" evidence="3">
    <location>
        <begin position="34"/>
        <end position="314"/>
    </location>
</feature>
<dbReference type="InterPro" id="IPR000639">
    <property type="entry name" value="Epox_hydrolase-like"/>
</dbReference>
<evidence type="ECO:0000256" key="2">
    <source>
        <dbReference type="ARBA" id="ARBA00038334"/>
    </source>
</evidence>
<dbReference type="Proteomes" id="UP000249363">
    <property type="component" value="Unassembled WGS sequence"/>
</dbReference>
<dbReference type="InterPro" id="IPR029058">
    <property type="entry name" value="AB_hydrolase_fold"/>
</dbReference>
<proteinExistence type="inferred from homology"/>
<dbReference type="Pfam" id="PF00561">
    <property type="entry name" value="Abhydrolase_1"/>
    <property type="match status" value="1"/>
</dbReference>
<name>A0A364KWY0_TALAM</name>
<organism evidence="4 5">
    <name type="scientific">Talaromyces amestolkiae</name>
    <dbReference type="NCBI Taxonomy" id="1196081"/>
    <lineage>
        <taxon>Eukaryota</taxon>
        <taxon>Fungi</taxon>
        <taxon>Dikarya</taxon>
        <taxon>Ascomycota</taxon>
        <taxon>Pezizomycotina</taxon>
        <taxon>Eurotiomycetes</taxon>
        <taxon>Eurotiomycetidae</taxon>
        <taxon>Eurotiales</taxon>
        <taxon>Trichocomaceae</taxon>
        <taxon>Talaromyces</taxon>
        <taxon>Talaromyces sect. Talaromyces</taxon>
    </lineage>
</organism>
<protein>
    <recommendedName>
        <fullName evidence="3">AB hydrolase-1 domain-containing protein</fullName>
    </recommendedName>
</protein>
<dbReference type="GeneID" id="63793300"/>
<keyword evidence="5" id="KW-1185">Reference proteome</keyword>
<dbReference type="PRINTS" id="PR00412">
    <property type="entry name" value="EPOXHYDRLASE"/>
</dbReference>
<keyword evidence="1" id="KW-0378">Hydrolase</keyword>
<accession>A0A364KWY0</accession>
<evidence type="ECO:0000313" key="4">
    <source>
        <dbReference type="EMBL" id="RAO68072.1"/>
    </source>
</evidence>